<dbReference type="Proteomes" id="UP000320176">
    <property type="component" value="Unassembled WGS sequence"/>
</dbReference>
<comment type="caution">
    <text evidence="1">The sequence shown here is derived from an EMBL/GenBank/DDBJ whole genome shotgun (WGS) entry which is preliminary data.</text>
</comment>
<dbReference type="AlphaFoldDB" id="A0A5C6AL99"/>
<keyword evidence="2" id="KW-1185">Reference proteome</keyword>
<proteinExistence type="predicted"/>
<evidence type="ECO:0000313" key="1">
    <source>
        <dbReference type="EMBL" id="TWU00793.1"/>
    </source>
</evidence>
<evidence type="ECO:0000313" key="2">
    <source>
        <dbReference type="Proteomes" id="UP000320176"/>
    </source>
</evidence>
<accession>A0A5C6AL99</accession>
<sequence>MSQKSKVRQHLRFFRWSKIDGFWLPELAEQSTNFNGQDKLVSQIVKLQWAIGGKAPDAAFDLATEDFCQRIMDHFKADFMRIQDGVLTMSPPYEPPSEIFEHYREAKGE</sequence>
<dbReference type="EMBL" id="SJPN01000005">
    <property type="protein sequence ID" value="TWU00793.1"/>
    <property type="molecule type" value="Genomic_DNA"/>
</dbReference>
<gene>
    <name evidence="1" type="ORF">Pla52n_41620</name>
</gene>
<organism evidence="1 2">
    <name type="scientific">Stieleria varia</name>
    <dbReference type="NCBI Taxonomy" id="2528005"/>
    <lineage>
        <taxon>Bacteria</taxon>
        <taxon>Pseudomonadati</taxon>
        <taxon>Planctomycetota</taxon>
        <taxon>Planctomycetia</taxon>
        <taxon>Pirellulales</taxon>
        <taxon>Pirellulaceae</taxon>
        <taxon>Stieleria</taxon>
    </lineage>
</organism>
<dbReference type="RefSeq" id="WP_146521351.1">
    <property type="nucleotide sequence ID" value="NZ_CP151726.1"/>
</dbReference>
<reference evidence="1 2" key="1">
    <citation type="submission" date="2019-02" db="EMBL/GenBank/DDBJ databases">
        <title>Deep-cultivation of Planctomycetes and their phenomic and genomic characterization uncovers novel biology.</title>
        <authorList>
            <person name="Wiegand S."/>
            <person name="Jogler M."/>
            <person name="Boedeker C."/>
            <person name="Pinto D."/>
            <person name="Vollmers J."/>
            <person name="Rivas-Marin E."/>
            <person name="Kohn T."/>
            <person name="Peeters S.H."/>
            <person name="Heuer A."/>
            <person name="Rast P."/>
            <person name="Oberbeckmann S."/>
            <person name="Bunk B."/>
            <person name="Jeske O."/>
            <person name="Meyerdierks A."/>
            <person name="Storesund J.E."/>
            <person name="Kallscheuer N."/>
            <person name="Luecker S."/>
            <person name="Lage O.M."/>
            <person name="Pohl T."/>
            <person name="Merkel B.J."/>
            <person name="Hornburger P."/>
            <person name="Mueller R.-W."/>
            <person name="Bruemmer F."/>
            <person name="Labrenz M."/>
            <person name="Spormann A.M."/>
            <person name="Op Den Camp H."/>
            <person name="Overmann J."/>
            <person name="Amann R."/>
            <person name="Jetten M.S.M."/>
            <person name="Mascher T."/>
            <person name="Medema M.H."/>
            <person name="Devos D.P."/>
            <person name="Kaster A.-K."/>
            <person name="Ovreas L."/>
            <person name="Rohde M."/>
            <person name="Galperin M.Y."/>
            <person name="Jogler C."/>
        </authorList>
    </citation>
    <scope>NUCLEOTIDE SEQUENCE [LARGE SCALE GENOMIC DNA]</scope>
    <source>
        <strain evidence="1 2">Pla52n</strain>
    </source>
</reference>
<name>A0A5C6AL99_9BACT</name>
<protein>
    <submittedName>
        <fullName evidence="1">Uncharacterized protein</fullName>
    </submittedName>
</protein>